<keyword evidence="3" id="KW-1185">Reference proteome</keyword>
<feature type="region of interest" description="Disordered" evidence="1">
    <location>
        <begin position="1"/>
        <end position="102"/>
    </location>
</feature>
<reference evidence="2 3" key="1">
    <citation type="submission" date="2015-05" db="EMBL/GenBank/DDBJ databases">
        <title>Photobacterium galathea sp. nov.</title>
        <authorList>
            <person name="Machado H."/>
            <person name="Gram L."/>
        </authorList>
    </citation>
    <scope>NUCLEOTIDE SEQUENCE [LARGE SCALE GENOMIC DNA]</scope>
    <source>
        <strain evidence="2 3">CGMCC 1.12159</strain>
    </source>
</reference>
<feature type="region of interest" description="Disordered" evidence="1">
    <location>
        <begin position="133"/>
        <end position="159"/>
    </location>
</feature>
<accession>A0A0J1H222</accession>
<feature type="region of interest" description="Disordered" evidence="1">
    <location>
        <begin position="286"/>
        <end position="314"/>
    </location>
</feature>
<proteinExistence type="predicted"/>
<feature type="compositionally biased region" description="Pro residues" evidence="1">
    <location>
        <begin position="1"/>
        <end position="11"/>
    </location>
</feature>
<name>A0A0J1H222_9GAMM</name>
<dbReference type="EMBL" id="LDOT01000012">
    <property type="protein sequence ID" value="KLV05850.1"/>
    <property type="molecule type" value="Genomic_DNA"/>
</dbReference>
<feature type="compositionally biased region" description="Low complexity" evidence="1">
    <location>
        <begin position="32"/>
        <end position="45"/>
    </location>
</feature>
<sequence length="431" mass="45580">MPQPAILPATPPSNQQPGQAATLPAPQPSPLPGGQQAIPQPGGQQNALPNNGQASGQPTAQPGATPGQATVPQPATPGPAANQTLNQAASQLPGQNTAATNTTTTNTANLATGQSGGQSSTQKVPTEGKIIAQTPINRSNNQQTDTQPVNKQAPASLPTSQLGKMLTNFNALQRLFTSLNTFSQLTAQQAGQPAPGQLGAAPSPSATLTGQIPSLVQQFVSQLTIPANQAALGQWLSQSSSSQLLSQLLRQLGQPGSQLNQWLKQLPKSQQDDLTALLRMLGEQRVSGENRAGQPAATAQHAPQPQAEPVPTNMQWSLIGPDGRELKLHVEQEQARKEKKGKDRPRWVIRLNLPVGPQDTLDVTAGWDTQSLSLDFASENRVLLNRTERATPLLTHRLASMGIETDTPAFKLKAKTVDNREENRGGFEIVI</sequence>
<feature type="compositionally biased region" description="Polar residues" evidence="1">
    <location>
        <begin position="134"/>
        <end position="150"/>
    </location>
</feature>
<feature type="compositionally biased region" description="Low complexity" evidence="1">
    <location>
        <begin position="292"/>
        <end position="311"/>
    </location>
</feature>
<dbReference type="PATRIC" id="fig|1195763.3.peg.2091"/>
<dbReference type="Proteomes" id="UP000036097">
    <property type="component" value="Unassembled WGS sequence"/>
</dbReference>
<comment type="caution">
    <text evidence="2">The sequence shown here is derived from an EMBL/GenBank/DDBJ whole genome shotgun (WGS) entry which is preliminary data.</text>
</comment>
<feature type="compositionally biased region" description="Polar residues" evidence="1">
    <location>
        <begin position="46"/>
        <end position="73"/>
    </location>
</feature>
<evidence type="ECO:0000256" key="1">
    <source>
        <dbReference type="SAM" id="MobiDB-lite"/>
    </source>
</evidence>
<organism evidence="2 3">
    <name type="scientific">Photobacterium aquae</name>
    <dbReference type="NCBI Taxonomy" id="1195763"/>
    <lineage>
        <taxon>Bacteria</taxon>
        <taxon>Pseudomonadati</taxon>
        <taxon>Pseudomonadota</taxon>
        <taxon>Gammaproteobacteria</taxon>
        <taxon>Vibrionales</taxon>
        <taxon>Vibrionaceae</taxon>
        <taxon>Photobacterium</taxon>
    </lineage>
</organism>
<dbReference type="AlphaFoldDB" id="A0A0J1H222"/>
<feature type="compositionally biased region" description="Polar residues" evidence="1">
    <location>
        <begin position="81"/>
        <end position="95"/>
    </location>
</feature>
<dbReference type="STRING" id="1195763.ABT56_09955"/>
<evidence type="ECO:0000313" key="2">
    <source>
        <dbReference type="EMBL" id="KLV05850.1"/>
    </source>
</evidence>
<gene>
    <name evidence="2" type="ORF">ABT56_09955</name>
</gene>
<protein>
    <submittedName>
        <fullName evidence="2">Uncharacterized protein</fullName>
    </submittedName>
</protein>
<evidence type="ECO:0000313" key="3">
    <source>
        <dbReference type="Proteomes" id="UP000036097"/>
    </source>
</evidence>